<reference evidence="4" key="1">
    <citation type="journal article" date="2022" name="DNA Res.">
        <title>Genome analysis of five recently described species of the CUG-Ser clade uncovers Candida theae as a new hybrid lineage with pathogenic potential in the Candida parapsilosis species complex.</title>
        <authorList>
            <person name="Mixao V."/>
            <person name="Del Olmo V."/>
            <person name="Hegedusova E."/>
            <person name="Saus E."/>
            <person name="Pryszcz L."/>
            <person name="Cillingova A."/>
            <person name="Nosek J."/>
            <person name="Gabaldon T."/>
        </authorList>
    </citation>
    <scope>NUCLEOTIDE SEQUENCE</scope>
    <source>
        <strain evidence="4">CBS 10844</strain>
    </source>
</reference>
<dbReference type="SMART" id="SM01408">
    <property type="entry name" value="ING"/>
    <property type="match status" value="1"/>
</dbReference>
<gene>
    <name evidence="4" type="ORF">KGF56_003698</name>
</gene>
<organism evidence="4 5">
    <name type="scientific">Candida oxycetoniae</name>
    <dbReference type="NCBI Taxonomy" id="497107"/>
    <lineage>
        <taxon>Eukaryota</taxon>
        <taxon>Fungi</taxon>
        <taxon>Dikarya</taxon>
        <taxon>Ascomycota</taxon>
        <taxon>Saccharomycotina</taxon>
        <taxon>Pichiomycetes</taxon>
        <taxon>Debaryomycetaceae</taxon>
        <taxon>Candida/Lodderomyces clade</taxon>
        <taxon>Candida</taxon>
    </lineage>
</organism>
<dbReference type="CDD" id="cd16858">
    <property type="entry name" value="ING_ING3_Yng2p"/>
    <property type="match status" value="1"/>
</dbReference>
<dbReference type="RefSeq" id="XP_049179288.1">
    <property type="nucleotide sequence ID" value="XM_049325058.1"/>
</dbReference>
<dbReference type="GO" id="GO:0035267">
    <property type="term" value="C:NuA4 histone acetyltransferase complex"/>
    <property type="evidence" value="ECO:0007669"/>
    <property type="project" value="TreeGrafter"/>
</dbReference>
<keyword evidence="1" id="KW-0156">Chromatin regulator</keyword>
<keyword evidence="5" id="KW-1185">Reference proteome</keyword>
<evidence type="ECO:0000259" key="3">
    <source>
        <dbReference type="SMART" id="SM01408"/>
    </source>
</evidence>
<dbReference type="SUPFAM" id="SSF57903">
    <property type="entry name" value="FYVE/PHD zinc finger"/>
    <property type="match status" value="1"/>
</dbReference>
<dbReference type="GO" id="GO:0006325">
    <property type="term" value="P:chromatin organization"/>
    <property type="evidence" value="ECO:0007669"/>
    <property type="project" value="UniProtKB-KW"/>
</dbReference>
<dbReference type="Proteomes" id="UP001202479">
    <property type="component" value="Unassembled WGS sequence"/>
</dbReference>
<dbReference type="Gene3D" id="3.30.40.10">
    <property type="entry name" value="Zinc/RING finger domain, C3HC4 (zinc finger)"/>
    <property type="match status" value="1"/>
</dbReference>
<evidence type="ECO:0000313" key="5">
    <source>
        <dbReference type="Proteomes" id="UP001202479"/>
    </source>
</evidence>
<accession>A0AAI9SVB0</accession>
<dbReference type="Pfam" id="PF12998">
    <property type="entry name" value="ING"/>
    <property type="match status" value="1"/>
</dbReference>
<protein>
    <recommendedName>
        <fullName evidence="3">Inhibitor of growth protein N-terminal histone-binding domain-containing protein</fullName>
    </recommendedName>
</protein>
<feature type="compositionally biased region" description="Low complexity" evidence="2">
    <location>
        <begin position="357"/>
        <end position="444"/>
    </location>
</feature>
<feature type="region of interest" description="Disordered" evidence="2">
    <location>
        <begin position="137"/>
        <end position="191"/>
    </location>
</feature>
<dbReference type="PANTHER" id="PTHR10333">
    <property type="entry name" value="INHIBITOR OF GROWTH PROTEIN"/>
    <property type="match status" value="1"/>
</dbReference>
<dbReference type="InterPro" id="IPR013083">
    <property type="entry name" value="Znf_RING/FYVE/PHD"/>
</dbReference>
<name>A0AAI9SVB0_9ASCO</name>
<evidence type="ECO:0000256" key="1">
    <source>
        <dbReference type="ARBA" id="ARBA00022853"/>
    </source>
</evidence>
<dbReference type="EMBL" id="JAHUZD010000125">
    <property type="protein sequence ID" value="KAI3403541.2"/>
    <property type="molecule type" value="Genomic_DNA"/>
</dbReference>
<evidence type="ECO:0000313" key="4">
    <source>
        <dbReference type="EMBL" id="KAI3403541.2"/>
    </source>
</evidence>
<dbReference type="PANTHER" id="PTHR10333:SF100">
    <property type="entry name" value="CHROMATIN MODIFICATION-RELATED PROTEIN YNG2"/>
    <property type="match status" value="1"/>
</dbReference>
<dbReference type="GeneID" id="73381313"/>
<dbReference type="InterPro" id="IPR024610">
    <property type="entry name" value="ING_N_histone-binding"/>
</dbReference>
<feature type="compositionally biased region" description="Polar residues" evidence="2">
    <location>
        <begin position="137"/>
        <end position="152"/>
    </location>
</feature>
<feature type="region of interest" description="Disordered" evidence="2">
    <location>
        <begin position="357"/>
        <end position="477"/>
    </location>
</feature>
<dbReference type="InterPro" id="IPR011011">
    <property type="entry name" value="Znf_FYVE_PHD"/>
</dbReference>
<feature type="compositionally biased region" description="Polar residues" evidence="2">
    <location>
        <begin position="450"/>
        <end position="465"/>
    </location>
</feature>
<sequence>MDTTTVLEKYTQDLSNLPLEVRHLLEEIKNKDLQLSDIRRQYQFKDNQLHKFIRANGTLTKHPKEQQLYLKIEEEMNAAIKLQKEKILLSNTALFLISKHLFNFETDITKLERDELLPPLESPVELETKEEFSGLNGFSDSLSATPTPSSMTPVAEPVKRGQKRKAPVKGASVTPSAPVKVNKHKSEEVEDSMPLTTGSLAINGSAEMPTSEGPLGEDADNNLYCFCQRVSFGEMIACDNGDCKTIATRRFAADPVAPNATPAVAAPAAGAAPANTPAAVAAADTPAAVAAANTPAAGAAADTPAAGAAADTPAAGAAANTPAAGAAANTPAAGAAANTPAAGAAANTPAAGAATTTPAAGAATTTPAAGAATNTPAAGATGTATTTPATRAATTTPATGAATTIPATGVAGATTNTTPGVAGTGVTTNTTPGVAAPATTQTPGTGIGASSNVSRKSTTTNNINPATDLRDGFKASQSPSENIVNTLRSIKTLQLKYPIHEQLESNSSLCKQSTSLIDEMFEKTTFTRELLKQVLLINLPTALNLRLLNLYYELNPGTSTYISKELALIPLRNAIFDADFQGAIKVTDITMGHPNYIGHKAHILKSGALKLISTAAAITIFTKFGVTSLVDAGILPSGWEHLGAINSILLTYIINSSFFVTIVKFGRQLVSSGGDYLTWQKGTFYTHWFKHSDEMLFLSKIVEADRNLNNGESSPEIVEEICRVAPDTRSNSHILKPGFDRDGNKIRLMQMKDDLEKVKFQAYWMTGGDGFEWIEPDQDPADIQWREHLKSYNTPALNCKSAETGEYKWADELI</sequence>
<dbReference type="InterPro" id="IPR028651">
    <property type="entry name" value="ING_fam"/>
</dbReference>
<feature type="domain" description="Inhibitor of growth protein N-terminal histone-binding" evidence="3">
    <location>
        <begin position="6"/>
        <end position="111"/>
    </location>
</feature>
<proteinExistence type="predicted"/>
<dbReference type="GO" id="GO:0006355">
    <property type="term" value="P:regulation of DNA-templated transcription"/>
    <property type="evidence" value="ECO:0007669"/>
    <property type="project" value="TreeGrafter"/>
</dbReference>
<dbReference type="GO" id="GO:0005634">
    <property type="term" value="C:nucleus"/>
    <property type="evidence" value="ECO:0007669"/>
    <property type="project" value="TreeGrafter"/>
</dbReference>
<dbReference type="AlphaFoldDB" id="A0AAI9SVB0"/>
<evidence type="ECO:0000256" key="2">
    <source>
        <dbReference type="SAM" id="MobiDB-lite"/>
    </source>
</evidence>
<dbReference type="Gene3D" id="6.10.140.1740">
    <property type="match status" value="1"/>
</dbReference>
<comment type="caution">
    <text evidence="4">The sequence shown here is derived from an EMBL/GenBank/DDBJ whole genome shotgun (WGS) entry which is preliminary data.</text>
</comment>